<evidence type="ECO:0000313" key="2">
    <source>
        <dbReference type="Proteomes" id="UP001163823"/>
    </source>
</evidence>
<name>A0AAD7VN96_QUISA</name>
<sequence>MKHGVTEEEAVVELQKQVGDAWNDIKEECLHPTITVPMPILPGVANLARVIDVIYKDGDSYTHADTVLKDYVTSLLIGPVQI</sequence>
<dbReference type="Gene3D" id="1.10.600.10">
    <property type="entry name" value="Farnesyl Diphosphate Synthase"/>
    <property type="match status" value="1"/>
</dbReference>
<organism evidence="1 2">
    <name type="scientific">Quillaja saponaria</name>
    <name type="common">Soap bark tree</name>
    <dbReference type="NCBI Taxonomy" id="32244"/>
    <lineage>
        <taxon>Eukaryota</taxon>
        <taxon>Viridiplantae</taxon>
        <taxon>Streptophyta</taxon>
        <taxon>Embryophyta</taxon>
        <taxon>Tracheophyta</taxon>
        <taxon>Spermatophyta</taxon>
        <taxon>Magnoliopsida</taxon>
        <taxon>eudicotyledons</taxon>
        <taxon>Gunneridae</taxon>
        <taxon>Pentapetalae</taxon>
        <taxon>rosids</taxon>
        <taxon>fabids</taxon>
        <taxon>Fabales</taxon>
        <taxon>Quillajaceae</taxon>
        <taxon>Quillaja</taxon>
    </lineage>
</organism>
<protein>
    <submittedName>
        <fullName evidence="1">(-)-germacrene D synthase-like</fullName>
    </submittedName>
</protein>
<reference evidence="1 2" key="1">
    <citation type="journal article" date="2023" name="Science">
        <title>Elucidation of the pathway for biosynthesis of saponin adjuvants from the soapbark tree.</title>
        <authorList>
            <person name="Reed J."/>
            <person name="Orme A."/>
            <person name="El-Demerdash A."/>
            <person name="Owen C."/>
            <person name="Martin L.B.B."/>
            <person name="Misra R.C."/>
            <person name="Kikuchi S."/>
            <person name="Rejzek M."/>
            <person name="Martin A.C."/>
            <person name="Harkess A."/>
            <person name="Leebens-Mack J."/>
            <person name="Louveau T."/>
            <person name="Stephenson M.J."/>
            <person name="Osbourn A."/>
        </authorList>
    </citation>
    <scope>NUCLEOTIDE SEQUENCE [LARGE SCALE GENOMIC DNA]</scope>
    <source>
        <strain evidence="1">S10</strain>
    </source>
</reference>
<dbReference type="Proteomes" id="UP001163823">
    <property type="component" value="Chromosome 1"/>
</dbReference>
<dbReference type="SUPFAM" id="SSF48576">
    <property type="entry name" value="Terpenoid synthases"/>
    <property type="match status" value="1"/>
</dbReference>
<comment type="caution">
    <text evidence="1">The sequence shown here is derived from an EMBL/GenBank/DDBJ whole genome shotgun (WGS) entry which is preliminary data.</text>
</comment>
<gene>
    <name evidence="1" type="ORF">O6P43_000876</name>
</gene>
<dbReference type="InterPro" id="IPR008949">
    <property type="entry name" value="Isoprenoid_synthase_dom_sf"/>
</dbReference>
<dbReference type="KEGG" id="qsa:O6P43_000876"/>
<accession>A0AAD7VN96</accession>
<proteinExistence type="predicted"/>
<keyword evidence="2" id="KW-1185">Reference proteome</keyword>
<dbReference type="AlphaFoldDB" id="A0AAD7VN96"/>
<dbReference type="EMBL" id="JARAOO010000001">
    <property type="protein sequence ID" value="KAJ7981639.1"/>
    <property type="molecule type" value="Genomic_DNA"/>
</dbReference>
<evidence type="ECO:0000313" key="1">
    <source>
        <dbReference type="EMBL" id="KAJ7981639.1"/>
    </source>
</evidence>